<dbReference type="Gene3D" id="3.30.420.40">
    <property type="match status" value="1"/>
</dbReference>
<dbReference type="SUPFAM" id="SSF53067">
    <property type="entry name" value="Actin-like ATPase domain"/>
    <property type="match status" value="1"/>
</dbReference>
<dbReference type="InterPro" id="IPR043129">
    <property type="entry name" value="ATPase_NBD"/>
</dbReference>
<comment type="catalytic activity">
    <reaction evidence="3">
        <text>D-glucose + ATP = D-glucose 6-phosphate + ADP + H(+)</text>
        <dbReference type="Rhea" id="RHEA:17825"/>
        <dbReference type="ChEBI" id="CHEBI:4167"/>
        <dbReference type="ChEBI" id="CHEBI:15378"/>
        <dbReference type="ChEBI" id="CHEBI:30616"/>
        <dbReference type="ChEBI" id="CHEBI:61548"/>
        <dbReference type="ChEBI" id="CHEBI:456216"/>
        <dbReference type="EC" id="2.7.1.2"/>
    </reaction>
</comment>
<gene>
    <name evidence="3 5" type="primary">glk</name>
    <name evidence="5" type="ORF">LZC94_23435</name>
</gene>
<reference evidence="5 6" key="1">
    <citation type="submission" date="2021-12" db="EMBL/GenBank/DDBJ databases">
        <title>Discovery of the Pendulisporaceae a myxobacterial family with distinct sporulation behavior and unique specialized metabolism.</title>
        <authorList>
            <person name="Garcia R."/>
            <person name="Popoff A."/>
            <person name="Bader C.D."/>
            <person name="Loehr J."/>
            <person name="Walesch S."/>
            <person name="Walt C."/>
            <person name="Boldt J."/>
            <person name="Bunk B."/>
            <person name="Haeckl F.J.F.P.J."/>
            <person name="Gunesch A.P."/>
            <person name="Birkelbach J."/>
            <person name="Nuebel U."/>
            <person name="Pietschmann T."/>
            <person name="Bach T."/>
            <person name="Mueller R."/>
        </authorList>
    </citation>
    <scope>NUCLEOTIDE SEQUENCE [LARGE SCALE GENOMIC DNA]</scope>
    <source>
        <strain evidence="5 6">MSr11954</strain>
    </source>
</reference>
<keyword evidence="3" id="KW-0547">Nucleotide-binding</keyword>
<keyword evidence="2 3" id="KW-0418">Kinase</keyword>
<dbReference type="EC" id="2.7.1.2" evidence="3"/>
<dbReference type="NCBIfam" id="TIGR00749">
    <property type="entry name" value="glk"/>
    <property type="match status" value="1"/>
</dbReference>
<dbReference type="Gene3D" id="3.40.367.20">
    <property type="match status" value="1"/>
</dbReference>
<dbReference type="CDD" id="cd24008">
    <property type="entry name" value="ASKHA_NBD_GLK"/>
    <property type="match status" value="1"/>
</dbReference>
<accession>A0ABZ2MCG8</accession>
<dbReference type="InterPro" id="IPR003836">
    <property type="entry name" value="Glucokinase"/>
</dbReference>
<keyword evidence="3" id="KW-0324">Glycolysis</keyword>
<organism evidence="5 6">
    <name type="scientific">Pendulispora albinea</name>
    <dbReference type="NCBI Taxonomy" id="2741071"/>
    <lineage>
        <taxon>Bacteria</taxon>
        <taxon>Pseudomonadati</taxon>
        <taxon>Myxococcota</taxon>
        <taxon>Myxococcia</taxon>
        <taxon>Myxococcales</taxon>
        <taxon>Sorangiineae</taxon>
        <taxon>Pendulisporaceae</taxon>
        <taxon>Pendulispora</taxon>
    </lineage>
</organism>
<protein>
    <recommendedName>
        <fullName evidence="3">Glucokinase</fullName>
        <ecNumber evidence="3">2.7.1.2</ecNumber>
    </recommendedName>
    <alternativeName>
        <fullName evidence="3">Glucose kinase</fullName>
    </alternativeName>
</protein>
<evidence type="ECO:0000313" key="6">
    <source>
        <dbReference type="Proteomes" id="UP001370348"/>
    </source>
</evidence>
<evidence type="ECO:0000313" key="5">
    <source>
        <dbReference type="EMBL" id="WXB20158.1"/>
    </source>
</evidence>
<keyword evidence="1 3" id="KW-0808">Transferase</keyword>
<name>A0ABZ2MCG8_9BACT</name>
<feature type="binding site" evidence="3">
    <location>
        <begin position="5"/>
        <end position="10"/>
    </location>
    <ligand>
        <name>ATP</name>
        <dbReference type="ChEBI" id="CHEBI:30616"/>
    </ligand>
</feature>
<keyword evidence="3" id="KW-0067">ATP-binding</keyword>
<dbReference type="PANTHER" id="PTHR47363">
    <property type="entry name" value="GLUCOKINASE"/>
    <property type="match status" value="1"/>
</dbReference>
<dbReference type="GO" id="GO:0004340">
    <property type="term" value="F:glucokinase activity"/>
    <property type="evidence" value="ECO:0007669"/>
    <property type="project" value="UniProtKB-EC"/>
</dbReference>
<evidence type="ECO:0000256" key="3">
    <source>
        <dbReference type="HAMAP-Rule" id="MF_00524"/>
    </source>
</evidence>
<dbReference type="PANTHER" id="PTHR47363:SF1">
    <property type="entry name" value="GLUCOKINASE"/>
    <property type="match status" value="1"/>
</dbReference>
<dbReference type="Pfam" id="PF02685">
    <property type="entry name" value="Glucokinase"/>
    <property type="match status" value="1"/>
</dbReference>
<proteinExistence type="inferred from homology"/>
<evidence type="ECO:0000256" key="4">
    <source>
        <dbReference type="RuleBase" id="RU004046"/>
    </source>
</evidence>
<comment type="subcellular location">
    <subcellularLocation>
        <location evidence="3">Cytoplasm</location>
    </subcellularLocation>
</comment>
<sequence>MILAADVGGTNARLAIYSADGEKLIRRETYPSHTHKSFEEVARAFLAAGGEKPLAACVGVAGPVVDGRVEATNVPWILDERIIAQALDIPKVSLINDLVALSLGALHARPEDLVLLHGSSLPRTQGANLAVIAAGTGLGEASLVWDGQKHVVCATEGGHVDFAPRNELEIDLLRYLIKRVKRRVSYERILSGPGIGNVYDFFREAKAIPEDEVVEAAIASSADRNATITKLGISGESTAAARALKLFISLYGAEAGNLVLKSLAVGGVFVMGKIAVNLSAQLGPKGFVDSFLDKGRMRQLLEKTPIALVPDSTIGLSGSARHAAASLSGLRT</sequence>
<evidence type="ECO:0000256" key="2">
    <source>
        <dbReference type="ARBA" id="ARBA00022777"/>
    </source>
</evidence>
<dbReference type="Proteomes" id="UP001370348">
    <property type="component" value="Chromosome"/>
</dbReference>
<evidence type="ECO:0000256" key="1">
    <source>
        <dbReference type="ARBA" id="ARBA00022679"/>
    </source>
</evidence>
<dbReference type="EMBL" id="CP089984">
    <property type="protein sequence ID" value="WXB20158.1"/>
    <property type="molecule type" value="Genomic_DNA"/>
</dbReference>
<dbReference type="RefSeq" id="WP_394829763.1">
    <property type="nucleotide sequence ID" value="NZ_CP089984.1"/>
</dbReference>
<keyword evidence="3" id="KW-0963">Cytoplasm</keyword>
<dbReference type="HAMAP" id="MF_00524">
    <property type="entry name" value="Glucokinase"/>
    <property type="match status" value="1"/>
</dbReference>
<keyword evidence="6" id="KW-1185">Reference proteome</keyword>
<comment type="similarity">
    <text evidence="3 4">Belongs to the bacterial glucokinase family.</text>
</comment>